<sequence>MTECYVRKSFCVHRGRRHYLGQILCNNGRPDSSCQAGRGRMLKAGRGAISEWPRAVSLQWHVKPVRCPHDHDLWWAEMLLQSPDGPVNVRLERTKRRQTRRTCIKRPSTLCLARICAAAPLVQSADPGVYLTPTIPQLDTGIAAKVHTPKQVNLLISDTRPNSGPTRQISQTPSRLAKRPWFPIERQLACLYPLPKIAEPHRLFLPTGLSHMRVLIMATEQPCNWRSPHDLGSLTQYFHELEQTPLGNQKMQHTIGSQSAITQSTFM</sequence>
<evidence type="ECO:0000313" key="2">
    <source>
        <dbReference type="Proteomes" id="UP000799777"/>
    </source>
</evidence>
<keyword evidence="2" id="KW-1185">Reference proteome</keyword>
<name>A0A9P4LEZ6_9PLEO</name>
<evidence type="ECO:0000313" key="1">
    <source>
        <dbReference type="EMBL" id="KAF2022740.1"/>
    </source>
</evidence>
<dbReference type="Proteomes" id="UP000799777">
    <property type="component" value="Unassembled WGS sequence"/>
</dbReference>
<proteinExistence type="predicted"/>
<organism evidence="1 2">
    <name type="scientific">Setomelanomma holmii</name>
    <dbReference type="NCBI Taxonomy" id="210430"/>
    <lineage>
        <taxon>Eukaryota</taxon>
        <taxon>Fungi</taxon>
        <taxon>Dikarya</taxon>
        <taxon>Ascomycota</taxon>
        <taxon>Pezizomycotina</taxon>
        <taxon>Dothideomycetes</taxon>
        <taxon>Pleosporomycetidae</taxon>
        <taxon>Pleosporales</taxon>
        <taxon>Pleosporineae</taxon>
        <taxon>Phaeosphaeriaceae</taxon>
        <taxon>Setomelanomma</taxon>
    </lineage>
</organism>
<gene>
    <name evidence="1" type="ORF">EK21DRAFT_95474</name>
</gene>
<dbReference type="EMBL" id="ML978456">
    <property type="protein sequence ID" value="KAF2022740.1"/>
    <property type="molecule type" value="Genomic_DNA"/>
</dbReference>
<protein>
    <submittedName>
        <fullName evidence="1">Uncharacterized protein</fullName>
    </submittedName>
</protein>
<comment type="caution">
    <text evidence="1">The sequence shown here is derived from an EMBL/GenBank/DDBJ whole genome shotgun (WGS) entry which is preliminary data.</text>
</comment>
<reference evidence="1" key="1">
    <citation type="journal article" date="2020" name="Stud. Mycol.">
        <title>101 Dothideomycetes genomes: a test case for predicting lifestyles and emergence of pathogens.</title>
        <authorList>
            <person name="Haridas S."/>
            <person name="Albert R."/>
            <person name="Binder M."/>
            <person name="Bloem J."/>
            <person name="Labutti K."/>
            <person name="Salamov A."/>
            <person name="Andreopoulos B."/>
            <person name="Baker S."/>
            <person name="Barry K."/>
            <person name="Bills G."/>
            <person name="Bluhm B."/>
            <person name="Cannon C."/>
            <person name="Castanera R."/>
            <person name="Culley D."/>
            <person name="Daum C."/>
            <person name="Ezra D."/>
            <person name="Gonzalez J."/>
            <person name="Henrissat B."/>
            <person name="Kuo A."/>
            <person name="Liang C."/>
            <person name="Lipzen A."/>
            <person name="Lutzoni F."/>
            <person name="Magnuson J."/>
            <person name="Mondo S."/>
            <person name="Nolan M."/>
            <person name="Ohm R."/>
            <person name="Pangilinan J."/>
            <person name="Park H.-J."/>
            <person name="Ramirez L."/>
            <person name="Alfaro M."/>
            <person name="Sun H."/>
            <person name="Tritt A."/>
            <person name="Yoshinaga Y."/>
            <person name="Zwiers L.-H."/>
            <person name="Turgeon B."/>
            <person name="Goodwin S."/>
            <person name="Spatafora J."/>
            <person name="Crous P."/>
            <person name="Grigoriev I."/>
        </authorList>
    </citation>
    <scope>NUCLEOTIDE SEQUENCE</scope>
    <source>
        <strain evidence="1">CBS 110217</strain>
    </source>
</reference>
<dbReference type="AlphaFoldDB" id="A0A9P4LEZ6"/>
<accession>A0A9P4LEZ6</accession>